<gene>
    <name evidence="2" type="ORF">LTR91_027015</name>
</gene>
<evidence type="ECO:0000259" key="1">
    <source>
        <dbReference type="Pfam" id="PF02141"/>
    </source>
</evidence>
<comment type="caution">
    <text evidence="2">The sequence shown here is derived from an EMBL/GenBank/DDBJ whole genome shotgun (WGS) entry which is preliminary data.</text>
</comment>
<dbReference type="InterPro" id="IPR051696">
    <property type="entry name" value="DENN_Domain_GEFs"/>
</dbReference>
<proteinExistence type="predicted"/>
<dbReference type="PANTHER" id="PTHR12296:SF31">
    <property type="entry name" value="DENN (AEX-3) DOMAIN PROTEIN (AFU_ORTHOLOGUE AFUA_6G11200)"/>
    <property type="match status" value="1"/>
</dbReference>
<evidence type="ECO:0000313" key="3">
    <source>
        <dbReference type="Proteomes" id="UP001175353"/>
    </source>
</evidence>
<dbReference type="Gene3D" id="3.40.50.11500">
    <property type="match status" value="1"/>
</dbReference>
<dbReference type="Pfam" id="PF02141">
    <property type="entry name" value="DENN"/>
    <property type="match status" value="1"/>
</dbReference>
<dbReference type="GO" id="GO:0032483">
    <property type="term" value="P:regulation of Rab protein signal transduction"/>
    <property type="evidence" value="ECO:0007669"/>
    <property type="project" value="TreeGrafter"/>
</dbReference>
<dbReference type="InterPro" id="IPR043153">
    <property type="entry name" value="DENN_C"/>
</dbReference>
<feature type="domain" description="cDENN" evidence="1">
    <location>
        <begin position="1"/>
        <end position="67"/>
    </location>
</feature>
<dbReference type="EMBL" id="JAUJLE010001870">
    <property type="protein sequence ID" value="KAK0948724.1"/>
    <property type="molecule type" value="Genomic_DNA"/>
</dbReference>
<protein>
    <recommendedName>
        <fullName evidence="1">cDENN domain-containing protein</fullName>
    </recommendedName>
</protein>
<name>A0AAN6GWY3_9PEZI</name>
<reference evidence="2" key="1">
    <citation type="submission" date="2023-06" db="EMBL/GenBank/DDBJ databases">
        <title>Black Yeasts Isolated from many extreme environments.</title>
        <authorList>
            <person name="Coleine C."/>
            <person name="Stajich J.E."/>
            <person name="Selbmann L."/>
        </authorList>
    </citation>
    <scope>NUCLEOTIDE SEQUENCE</scope>
    <source>
        <strain evidence="2">CCFEE 5200</strain>
    </source>
</reference>
<dbReference type="AlphaFoldDB" id="A0AAN6GWY3"/>
<keyword evidence="3" id="KW-1185">Reference proteome</keyword>
<dbReference type="PANTHER" id="PTHR12296">
    <property type="entry name" value="DENN DOMAIN-CONTAINING PROTEIN 4"/>
    <property type="match status" value="1"/>
</dbReference>
<sequence>MLTVAAETVRYLVRVYEWSGLYVPVVHARHVKDLIQEPGPYILGITAECRTLFTAPSDALVVDLDRNFVLTSSPPTAWSAKQRSKLISRMTESLNGDIAPSGVPQHLRSAYGGGKLIPAGQIIVMRGEVESVQDPGWWNQDDVMKVMDHA</sequence>
<organism evidence="2 3">
    <name type="scientific">Friedmanniomyces endolithicus</name>
    <dbReference type="NCBI Taxonomy" id="329885"/>
    <lineage>
        <taxon>Eukaryota</taxon>
        <taxon>Fungi</taxon>
        <taxon>Dikarya</taxon>
        <taxon>Ascomycota</taxon>
        <taxon>Pezizomycotina</taxon>
        <taxon>Dothideomycetes</taxon>
        <taxon>Dothideomycetidae</taxon>
        <taxon>Mycosphaerellales</taxon>
        <taxon>Teratosphaeriaceae</taxon>
        <taxon>Friedmanniomyces</taxon>
    </lineage>
</organism>
<accession>A0AAN6GWY3</accession>
<dbReference type="Proteomes" id="UP001175353">
    <property type="component" value="Unassembled WGS sequence"/>
</dbReference>
<dbReference type="InterPro" id="IPR001194">
    <property type="entry name" value="cDENN_dom"/>
</dbReference>
<evidence type="ECO:0000313" key="2">
    <source>
        <dbReference type="EMBL" id="KAK0948724.1"/>
    </source>
</evidence>
<feature type="non-terminal residue" evidence="2">
    <location>
        <position position="150"/>
    </location>
</feature>
<dbReference type="GO" id="GO:0031410">
    <property type="term" value="C:cytoplasmic vesicle"/>
    <property type="evidence" value="ECO:0007669"/>
    <property type="project" value="TreeGrafter"/>
</dbReference>